<evidence type="ECO:0000259" key="2">
    <source>
        <dbReference type="Pfam" id="PF07510"/>
    </source>
</evidence>
<sequence>MTSEKKIYADNKNILNLFEGLGKSYFLIPDYQRPYNWKEDEIITLLNDLWEYYNLNNENNNYDPYFLGNIVIFKNTNSEYEIIDGQQRITTISLLIRAIYSKLEENRDNNNRDVTILKQKLETILWQQETLSYNPDYSKFKLYSKVINDKNKIIFEQILTTGLFNEKLKDNYSTNYRIILDFIEEKSKELTTGIINFYRFMIEKVIILSIELNNFNTALNIFSTLNNRGLQLSDSDIFKATIYSKIKNEKEKDEFINKWKLLELQINENNETMQKIFTYYMFYLRSLDNDTSSTTPKTRDYFLKKEGSIVIERPNELLDQLSKINDFMGVVNKRNTIEDQEWSQNISIIQKIDIIKSYPNEFWKYPVINYYLSHYQKDNFIYYFDFFLKKMITSLIIKYIEIPSINGIKNGILQVNADSITRMKPKIDLKRKINDETLKNEILEPHPNIVKMILKLISYNQNDEKSLLPEKWEIEHILPRNWEKIYESNEDKEFIYKKIEQIGNKIPLEKKANILSGDKFLKKKLEEYKKSNIKIVQLFIMAHNNKIYWGIDDIEKRNKLLIEEIFNLFQTWNKEYNNLEEK</sequence>
<dbReference type="AlphaFoldDB" id="A0A449B3G1"/>
<feature type="domain" description="GmrSD restriction endonucleases C-terminal" evidence="2">
    <location>
        <begin position="446"/>
        <end position="563"/>
    </location>
</feature>
<reference evidence="3 4" key="1">
    <citation type="submission" date="2019-01" db="EMBL/GenBank/DDBJ databases">
        <authorList>
            <consortium name="Pathogen Informatics"/>
        </authorList>
    </citation>
    <scope>NUCLEOTIDE SEQUENCE [LARGE SCALE GENOMIC DNA]</scope>
    <source>
        <strain evidence="3 4">NCTC10168</strain>
    </source>
</reference>
<dbReference type="PANTHER" id="PTHR35149">
    <property type="entry name" value="SLL5132 PROTEIN"/>
    <property type="match status" value="1"/>
</dbReference>
<evidence type="ECO:0000259" key="1">
    <source>
        <dbReference type="Pfam" id="PF03235"/>
    </source>
</evidence>
<dbReference type="InterPro" id="IPR004919">
    <property type="entry name" value="GmrSD_N"/>
</dbReference>
<dbReference type="KEGG" id="mmau:NCTC10168_00038"/>
<dbReference type="Pfam" id="PF03235">
    <property type="entry name" value="GmrSD_N"/>
    <property type="match status" value="1"/>
</dbReference>
<dbReference type="RefSeq" id="WP_165255909.1">
    <property type="nucleotide sequence ID" value="NZ_LR215037.1"/>
</dbReference>
<keyword evidence="4" id="KW-1185">Reference proteome</keyword>
<protein>
    <submittedName>
        <fullName evidence="3">Uncharacterized conserved protein</fullName>
    </submittedName>
</protein>
<proteinExistence type="predicted"/>
<feature type="domain" description="GmrSD restriction endonucleases N-terminal" evidence="1">
    <location>
        <begin position="16"/>
        <end position="242"/>
    </location>
</feature>
<dbReference type="PANTHER" id="PTHR35149:SF2">
    <property type="entry name" value="DUF262 DOMAIN-CONTAINING PROTEIN"/>
    <property type="match status" value="1"/>
</dbReference>
<organism evidence="3 4">
    <name type="scientific">Mycoplasmopsis maculosa</name>
    <dbReference type="NCBI Taxonomy" id="114885"/>
    <lineage>
        <taxon>Bacteria</taxon>
        <taxon>Bacillati</taxon>
        <taxon>Mycoplasmatota</taxon>
        <taxon>Mycoplasmoidales</taxon>
        <taxon>Metamycoplasmataceae</taxon>
        <taxon>Mycoplasmopsis</taxon>
    </lineage>
</organism>
<gene>
    <name evidence="3" type="ORF">NCTC10168_00038</name>
</gene>
<evidence type="ECO:0000313" key="3">
    <source>
        <dbReference type="EMBL" id="VEU75130.1"/>
    </source>
</evidence>
<accession>A0A449B3G1</accession>
<dbReference type="EMBL" id="LR215037">
    <property type="protein sequence ID" value="VEU75130.1"/>
    <property type="molecule type" value="Genomic_DNA"/>
</dbReference>
<dbReference type="InterPro" id="IPR011089">
    <property type="entry name" value="GmrSD_C"/>
</dbReference>
<dbReference type="Proteomes" id="UP000290243">
    <property type="component" value="Chromosome"/>
</dbReference>
<dbReference type="Pfam" id="PF07510">
    <property type="entry name" value="GmrSD_C"/>
    <property type="match status" value="1"/>
</dbReference>
<name>A0A449B3G1_9BACT</name>
<evidence type="ECO:0000313" key="4">
    <source>
        <dbReference type="Proteomes" id="UP000290243"/>
    </source>
</evidence>